<dbReference type="Proteomes" id="UP000276133">
    <property type="component" value="Unassembled WGS sequence"/>
</dbReference>
<gene>
    <name evidence="1" type="ORF">BpHYR1_002585</name>
</gene>
<name>A0A3M7Q273_BRAPC</name>
<evidence type="ECO:0000313" key="1">
    <source>
        <dbReference type="EMBL" id="RNA05413.1"/>
    </source>
</evidence>
<accession>A0A3M7Q273</accession>
<keyword evidence="2" id="KW-1185">Reference proteome</keyword>
<proteinExistence type="predicted"/>
<reference evidence="1 2" key="1">
    <citation type="journal article" date="2018" name="Sci. Rep.">
        <title>Genomic signatures of local adaptation to the degree of environmental predictability in rotifers.</title>
        <authorList>
            <person name="Franch-Gras L."/>
            <person name="Hahn C."/>
            <person name="Garcia-Roger E.M."/>
            <person name="Carmona M.J."/>
            <person name="Serra M."/>
            <person name="Gomez A."/>
        </authorList>
    </citation>
    <scope>NUCLEOTIDE SEQUENCE [LARGE SCALE GENOMIC DNA]</scope>
    <source>
        <strain evidence="1">HYR1</strain>
    </source>
</reference>
<protein>
    <submittedName>
        <fullName evidence="1">Uncharacterized protein</fullName>
    </submittedName>
</protein>
<organism evidence="1 2">
    <name type="scientific">Brachionus plicatilis</name>
    <name type="common">Marine rotifer</name>
    <name type="synonym">Brachionus muelleri</name>
    <dbReference type="NCBI Taxonomy" id="10195"/>
    <lineage>
        <taxon>Eukaryota</taxon>
        <taxon>Metazoa</taxon>
        <taxon>Spiralia</taxon>
        <taxon>Gnathifera</taxon>
        <taxon>Rotifera</taxon>
        <taxon>Eurotatoria</taxon>
        <taxon>Monogononta</taxon>
        <taxon>Pseudotrocha</taxon>
        <taxon>Ploima</taxon>
        <taxon>Brachionidae</taxon>
        <taxon>Brachionus</taxon>
    </lineage>
</organism>
<comment type="caution">
    <text evidence="1">The sequence shown here is derived from an EMBL/GenBank/DDBJ whole genome shotgun (WGS) entry which is preliminary data.</text>
</comment>
<dbReference type="AlphaFoldDB" id="A0A3M7Q273"/>
<dbReference type="EMBL" id="REGN01007729">
    <property type="protein sequence ID" value="RNA05413.1"/>
    <property type="molecule type" value="Genomic_DNA"/>
</dbReference>
<evidence type="ECO:0000313" key="2">
    <source>
        <dbReference type="Proteomes" id="UP000276133"/>
    </source>
</evidence>
<feature type="non-terminal residue" evidence="1">
    <location>
        <position position="1"/>
    </location>
</feature>
<sequence length="64" mass="7818">RCKDMKFEFTSNVSNKESSMFYYVSQASEISFSFFSYKLKSRIQTRCIRKFDNFQNPQCHKFYL</sequence>